<evidence type="ECO:0000256" key="1">
    <source>
        <dbReference type="SAM" id="Coils"/>
    </source>
</evidence>
<dbReference type="Proteomes" id="UP001150538">
    <property type="component" value="Unassembled WGS sequence"/>
</dbReference>
<keyword evidence="3" id="KW-0812">Transmembrane</keyword>
<dbReference type="OrthoDB" id="5555546at2759"/>
<protein>
    <submittedName>
        <fullName evidence="4">Uncharacterized protein</fullName>
    </submittedName>
</protein>
<sequence>MSEFRRLIEGIKQNKIVALGLIVAPLGLYSGMLIKNYRQEKQYPQVPNQFFDKGEVVQDPPSSPQKSEESPETMSKVDIQRELNQLDAYRSTLLRDREMLLDEKRIIEAKFKRLEELDRKLKEKK</sequence>
<reference evidence="4" key="1">
    <citation type="submission" date="2022-07" db="EMBL/GenBank/DDBJ databases">
        <title>Phylogenomic reconstructions and comparative analyses of Kickxellomycotina fungi.</title>
        <authorList>
            <person name="Reynolds N.K."/>
            <person name="Stajich J.E."/>
            <person name="Barry K."/>
            <person name="Grigoriev I.V."/>
            <person name="Crous P."/>
            <person name="Smith M.E."/>
        </authorList>
    </citation>
    <scope>NUCLEOTIDE SEQUENCE</scope>
    <source>
        <strain evidence="4">NBRC 100468</strain>
    </source>
</reference>
<keyword evidence="1" id="KW-0175">Coiled coil</keyword>
<feature type="region of interest" description="Disordered" evidence="2">
    <location>
        <begin position="49"/>
        <end position="77"/>
    </location>
</feature>
<dbReference type="EMBL" id="JANBPU010000012">
    <property type="protein sequence ID" value="KAJ1920542.1"/>
    <property type="molecule type" value="Genomic_DNA"/>
</dbReference>
<organism evidence="4 5">
    <name type="scientific">Mycoemilia scoparia</name>
    <dbReference type="NCBI Taxonomy" id="417184"/>
    <lineage>
        <taxon>Eukaryota</taxon>
        <taxon>Fungi</taxon>
        <taxon>Fungi incertae sedis</taxon>
        <taxon>Zoopagomycota</taxon>
        <taxon>Kickxellomycotina</taxon>
        <taxon>Kickxellomycetes</taxon>
        <taxon>Kickxellales</taxon>
        <taxon>Kickxellaceae</taxon>
        <taxon>Mycoemilia</taxon>
    </lineage>
</organism>
<dbReference type="AlphaFoldDB" id="A0A9W8A1H5"/>
<accession>A0A9W8A1H5</accession>
<evidence type="ECO:0000256" key="2">
    <source>
        <dbReference type="SAM" id="MobiDB-lite"/>
    </source>
</evidence>
<comment type="caution">
    <text evidence="4">The sequence shown here is derived from an EMBL/GenBank/DDBJ whole genome shotgun (WGS) entry which is preliminary data.</text>
</comment>
<keyword evidence="5" id="KW-1185">Reference proteome</keyword>
<feature type="coiled-coil region" evidence="1">
    <location>
        <begin position="97"/>
        <end position="124"/>
    </location>
</feature>
<keyword evidence="3" id="KW-0472">Membrane</keyword>
<evidence type="ECO:0000313" key="4">
    <source>
        <dbReference type="EMBL" id="KAJ1920542.1"/>
    </source>
</evidence>
<proteinExistence type="predicted"/>
<gene>
    <name evidence="4" type="ORF">H4219_001241</name>
</gene>
<feature type="transmembrane region" description="Helical" evidence="3">
    <location>
        <begin position="16"/>
        <end position="34"/>
    </location>
</feature>
<name>A0A9W8A1H5_9FUNG</name>
<evidence type="ECO:0000256" key="3">
    <source>
        <dbReference type="SAM" id="Phobius"/>
    </source>
</evidence>
<evidence type="ECO:0000313" key="5">
    <source>
        <dbReference type="Proteomes" id="UP001150538"/>
    </source>
</evidence>
<keyword evidence="3" id="KW-1133">Transmembrane helix</keyword>